<dbReference type="eggNOG" id="KOG0534">
    <property type="taxonomic scope" value="Eukaryota"/>
</dbReference>
<dbReference type="PROSITE" id="PS51384">
    <property type="entry name" value="FAD_FR"/>
    <property type="match status" value="1"/>
</dbReference>
<feature type="domain" description="FAD-binding FR-type" evidence="4">
    <location>
        <begin position="43"/>
        <end position="147"/>
    </location>
</feature>
<reference evidence="6" key="1">
    <citation type="submission" date="2011-05" db="EMBL/GenBank/DDBJ databases">
        <authorList>
            <person name="Richards S.R."/>
            <person name="Qu J."/>
            <person name="Jiang H."/>
            <person name="Jhangiani S.N."/>
            <person name="Agravi P."/>
            <person name="Goodspeed R."/>
            <person name="Gross S."/>
            <person name="Mandapat C."/>
            <person name="Jackson L."/>
            <person name="Mathew T."/>
            <person name="Pu L."/>
            <person name="Thornton R."/>
            <person name="Saada N."/>
            <person name="Wilczek-Boney K.B."/>
            <person name="Lee S."/>
            <person name="Kovar C."/>
            <person name="Wu Y."/>
            <person name="Scherer S.E."/>
            <person name="Worley K.C."/>
            <person name="Muzny D.M."/>
            <person name="Gibbs R."/>
        </authorList>
    </citation>
    <scope>NUCLEOTIDE SEQUENCE</scope>
    <source>
        <strain evidence="6">Brora</strain>
    </source>
</reference>
<dbReference type="Gene3D" id="2.40.30.10">
    <property type="entry name" value="Translation factors"/>
    <property type="match status" value="1"/>
</dbReference>
<evidence type="ECO:0000256" key="3">
    <source>
        <dbReference type="ARBA" id="ARBA00040516"/>
    </source>
</evidence>
<dbReference type="InterPro" id="IPR001433">
    <property type="entry name" value="OxRdtase_FAD/NAD-bd"/>
</dbReference>
<evidence type="ECO:0000313" key="6">
    <source>
        <dbReference type="Proteomes" id="UP000014500"/>
    </source>
</evidence>
<proteinExistence type="predicted"/>
<dbReference type="InterPro" id="IPR052128">
    <property type="entry name" value="Oxidoreductase_NAD-binding"/>
</dbReference>
<dbReference type="PANTHER" id="PTHR46505">
    <property type="entry name" value="OXIDOREDUCTASE NAD-BINDING DOMAIN-CONTAINING PROTEIN 1"/>
    <property type="match status" value="1"/>
</dbReference>
<dbReference type="InterPro" id="IPR017938">
    <property type="entry name" value="Riboflavin_synthase-like_b-brl"/>
</dbReference>
<name>T1JML7_STRMM</name>
<dbReference type="InterPro" id="IPR017927">
    <property type="entry name" value="FAD-bd_FR_type"/>
</dbReference>
<dbReference type="Gene3D" id="3.40.50.80">
    <property type="entry name" value="Nucleotide-binding domain of ferredoxin-NADP reductase (FNR) module"/>
    <property type="match status" value="1"/>
</dbReference>
<dbReference type="CDD" id="cd00322">
    <property type="entry name" value="FNR_like"/>
    <property type="match status" value="1"/>
</dbReference>
<dbReference type="GO" id="GO:0005739">
    <property type="term" value="C:mitochondrion"/>
    <property type="evidence" value="ECO:0007669"/>
    <property type="project" value="TreeGrafter"/>
</dbReference>
<evidence type="ECO:0000256" key="1">
    <source>
        <dbReference type="ARBA" id="ARBA00023002"/>
    </source>
</evidence>
<dbReference type="SUPFAM" id="SSF63380">
    <property type="entry name" value="Riboflavin synthase domain-like"/>
    <property type="match status" value="1"/>
</dbReference>
<dbReference type="SUPFAM" id="SSF52343">
    <property type="entry name" value="Ferredoxin reductase-like, C-terminal NADP-linked domain"/>
    <property type="match status" value="1"/>
</dbReference>
<accession>T1JML7</accession>
<protein>
    <recommendedName>
        <fullName evidence="3">Oxidoreductase NAD-binding domain-containing protein 1</fullName>
    </recommendedName>
</protein>
<sequence>MICMARLRIIAQRFRRELFANIRCKMTDSRDHIEVTASHNRQDLICPAVVTEVSQLSQTVRGITIKVDNPQFYFKAGQWLDIFIPGVEEIGGFSISSSPCKLGKLREIDLAVKNAKKAPAHWFHTQCRVGSTLDVRAGGDFYLETTHNRCDNLLLIGGGVGINPLASILQYCADLNRAGDPIAPQKVLLVYSACKEDELLFRDKFLSISEELPGVQCRYFITRETCRNTKLSSENSRIKANHIEDALTWLGKDVTSYICGPLAMINDMVTILESLNISKDKLKYEKWY</sequence>
<keyword evidence="1" id="KW-0560">Oxidoreductase</keyword>
<dbReference type="OMA" id="WIDFFIP"/>
<dbReference type="PANTHER" id="PTHR46505:SF1">
    <property type="entry name" value="OXIDOREDUCTASE NAD-BINDING DOMAIN-CONTAINING PROTEIN 1"/>
    <property type="match status" value="1"/>
</dbReference>
<dbReference type="GO" id="GO:0016491">
    <property type="term" value="F:oxidoreductase activity"/>
    <property type="evidence" value="ECO:0007669"/>
    <property type="project" value="UniProtKB-KW"/>
</dbReference>
<dbReference type="STRING" id="126957.T1JML7"/>
<reference evidence="5" key="2">
    <citation type="submission" date="2015-02" db="UniProtKB">
        <authorList>
            <consortium name="EnsemblMetazoa"/>
        </authorList>
    </citation>
    <scope>IDENTIFICATION</scope>
</reference>
<keyword evidence="6" id="KW-1185">Reference proteome</keyword>
<dbReference type="EMBL" id="JH431589">
    <property type="status" value="NOT_ANNOTATED_CDS"/>
    <property type="molecule type" value="Genomic_DNA"/>
</dbReference>
<dbReference type="AlphaFoldDB" id="T1JML7"/>
<evidence type="ECO:0000256" key="2">
    <source>
        <dbReference type="ARBA" id="ARBA00023027"/>
    </source>
</evidence>
<organism evidence="5 6">
    <name type="scientific">Strigamia maritima</name>
    <name type="common">European centipede</name>
    <name type="synonym">Geophilus maritimus</name>
    <dbReference type="NCBI Taxonomy" id="126957"/>
    <lineage>
        <taxon>Eukaryota</taxon>
        <taxon>Metazoa</taxon>
        <taxon>Ecdysozoa</taxon>
        <taxon>Arthropoda</taxon>
        <taxon>Myriapoda</taxon>
        <taxon>Chilopoda</taxon>
        <taxon>Pleurostigmophora</taxon>
        <taxon>Geophilomorpha</taxon>
        <taxon>Linotaeniidae</taxon>
        <taxon>Strigamia</taxon>
    </lineage>
</organism>
<evidence type="ECO:0000259" key="4">
    <source>
        <dbReference type="PROSITE" id="PS51384"/>
    </source>
</evidence>
<dbReference type="EnsemblMetazoa" id="SMAR015097-RA">
    <property type="protein sequence ID" value="SMAR015097-PA"/>
    <property type="gene ID" value="SMAR015097"/>
</dbReference>
<dbReference type="InterPro" id="IPR039261">
    <property type="entry name" value="FNR_nucleotide-bd"/>
</dbReference>
<dbReference type="PRINTS" id="PR00410">
    <property type="entry name" value="PHEHYDRXLASE"/>
</dbReference>
<dbReference type="PhylomeDB" id="T1JML7"/>
<evidence type="ECO:0000313" key="5">
    <source>
        <dbReference type="EnsemblMetazoa" id="SMAR015097-PA"/>
    </source>
</evidence>
<dbReference type="HOGENOM" id="CLU_003827_7_1_1"/>
<dbReference type="Proteomes" id="UP000014500">
    <property type="component" value="Unassembled WGS sequence"/>
</dbReference>
<dbReference type="Pfam" id="PF00175">
    <property type="entry name" value="NAD_binding_1"/>
    <property type="match status" value="1"/>
</dbReference>
<keyword evidence="2" id="KW-0520">NAD</keyword>